<gene>
    <name evidence="2" type="ORF">G1C97_2296</name>
</gene>
<accession>A0A7Y0EZM7</accession>
<feature type="compositionally biased region" description="Low complexity" evidence="1">
    <location>
        <begin position="126"/>
        <end position="137"/>
    </location>
</feature>
<organism evidence="2 3">
    <name type="scientific">Bifidobacterium olomucense</name>
    <dbReference type="NCBI Taxonomy" id="2675324"/>
    <lineage>
        <taxon>Bacteria</taxon>
        <taxon>Bacillati</taxon>
        <taxon>Actinomycetota</taxon>
        <taxon>Actinomycetes</taxon>
        <taxon>Bifidobacteriales</taxon>
        <taxon>Bifidobacteriaceae</taxon>
        <taxon>Bifidobacterium</taxon>
    </lineage>
</organism>
<evidence type="ECO:0000256" key="1">
    <source>
        <dbReference type="SAM" id="MobiDB-lite"/>
    </source>
</evidence>
<dbReference type="AlphaFoldDB" id="A0A7Y0EZM7"/>
<name>A0A7Y0EZM7_9BIFI</name>
<evidence type="ECO:0000313" key="2">
    <source>
        <dbReference type="EMBL" id="NMM99338.1"/>
    </source>
</evidence>
<keyword evidence="3" id="KW-1185">Reference proteome</keyword>
<protein>
    <recommendedName>
        <fullName evidence="4">Terminase small subunit</fullName>
    </recommendedName>
</protein>
<comment type="caution">
    <text evidence="2">The sequence shown here is derived from an EMBL/GenBank/DDBJ whole genome shotgun (WGS) entry which is preliminary data.</text>
</comment>
<proteinExistence type="predicted"/>
<evidence type="ECO:0008006" key="4">
    <source>
        <dbReference type="Google" id="ProtNLM"/>
    </source>
</evidence>
<dbReference type="EMBL" id="JAAIIG010000020">
    <property type="protein sequence ID" value="NMM99338.1"/>
    <property type="molecule type" value="Genomic_DNA"/>
</dbReference>
<evidence type="ECO:0000313" key="3">
    <source>
        <dbReference type="Proteomes" id="UP000543419"/>
    </source>
</evidence>
<dbReference type="Proteomes" id="UP000543419">
    <property type="component" value="Unassembled WGS sequence"/>
</dbReference>
<sequence length="137" mass="15019">MAANPKHCSVCGRELPKDARAGSEYCSARCKQKAYRLRKAKGEPAKPKPKAKPSPVIDRREFERMMDDSLEDVLRHTRDVLRKALDDPDTRAADLPALSRQYIAVCRELESQSGAGGLFADDSESSEVSVDAGASIV</sequence>
<reference evidence="2 3" key="1">
    <citation type="submission" date="2020-02" db="EMBL/GenBank/DDBJ databases">
        <title>Characterization of phylogenetic diversity of novel bifidobacterial species isolated in Czech ZOOs.</title>
        <authorList>
            <person name="Lugli G.A."/>
            <person name="Vera N.B."/>
            <person name="Ventura M."/>
        </authorList>
    </citation>
    <scope>NUCLEOTIDE SEQUENCE [LARGE SCALE GENOMIC DNA]</scope>
    <source>
        <strain evidence="2 3">DSM 109959</strain>
    </source>
</reference>
<dbReference type="RefSeq" id="WP_169241884.1">
    <property type="nucleotide sequence ID" value="NZ_JAAIIG010000020.1"/>
</dbReference>
<feature type="region of interest" description="Disordered" evidence="1">
    <location>
        <begin position="115"/>
        <end position="137"/>
    </location>
</feature>